<accession>A0A381S4L8</accession>
<dbReference type="PANTHER" id="PTHR21047">
    <property type="entry name" value="DTDP-6-DEOXY-D-GLUCOSE-3,5 EPIMERASE"/>
    <property type="match status" value="1"/>
</dbReference>
<dbReference type="CDD" id="cd00438">
    <property type="entry name" value="cupin_RmlC"/>
    <property type="match status" value="1"/>
</dbReference>
<dbReference type="EMBL" id="UINC01002484">
    <property type="protein sequence ID" value="SUZ97177.1"/>
    <property type="molecule type" value="Genomic_DNA"/>
</dbReference>
<evidence type="ECO:0000313" key="1">
    <source>
        <dbReference type="EMBL" id="SUZ97177.1"/>
    </source>
</evidence>
<dbReference type="InterPro" id="IPR000888">
    <property type="entry name" value="RmlC-like"/>
</dbReference>
<dbReference type="InterPro" id="IPR014710">
    <property type="entry name" value="RmlC-like_jellyroll"/>
</dbReference>
<protein>
    <recommendedName>
        <fullName evidence="2">dTDP-4-dehydrorhamnose 3,5-epimerase</fullName>
    </recommendedName>
</protein>
<name>A0A381S4L8_9ZZZZ</name>
<organism evidence="1">
    <name type="scientific">marine metagenome</name>
    <dbReference type="NCBI Taxonomy" id="408172"/>
    <lineage>
        <taxon>unclassified sequences</taxon>
        <taxon>metagenomes</taxon>
        <taxon>ecological metagenomes</taxon>
    </lineage>
</organism>
<dbReference type="NCBIfam" id="TIGR01221">
    <property type="entry name" value="rmlC"/>
    <property type="match status" value="1"/>
</dbReference>
<proteinExistence type="predicted"/>
<gene>
    <name evidence="1" type="ORF">METZ01_LOCUS50031</name>
</gene>
<dbReference type="SUPFAM" id="SSF51182">
    <property type="entry name" value="RmlC-like cupins"/>
    <property type="match status" value="1"/>
</dbReference>
<dbReference type="PANTHER" id="PTHR21047:SF2">
    <property type="entry name" value="THYMIDINE DIPHOSPHO-4-KETO-RHAMNOSE 3,5-EPIMERASE"/>
    <property type="match status" value="1"/>
</dbReference>
<dbReference type="GO" id="GO:0005829">
    <property type="term" value="C:cytosol"/>
    <property type="evidence" value="ECO:0007669"/>
    <property type="project" value="TreeGrafter"/>
</dbReference>
<dbReference type="Gene3D" id="2.60.120.10">
    <property type="entry name" value="Jelly Rolls"/>
    <property type="match status" value="1"/>
</dbReference>
<dbReference type="AlphaFoldDB" id="A0A381S4L8"/>
<sequence>MKVEKTQLDGLVVIHPDVHDDKRGYFFESYNKPLFKSLGIPSDFVQDNQALSGKNTLRGLHYQLKYPQGKLIQVTLGKVYDISLDIRHGSPTFGQYFGIVLSDKNFNIVYVPEGFAHGYSVLSDTAIFQYKCTETYHPEDEHGIKWNDPSIHINWQITNPIISEKDLALPSLTELGPSLLPAYRVQK</sequence>
<reference evidence="1" key="1">
    <citation type="submission" date="2018-05" db="EMBL/GenBank/DDBJ databases">
        <authorList>
            <person name="Lanie J.A."/>
            <person name="Ng W.-L."/>
            <person name="Kazmierczak K.M."/>
            <person name="Andrzejewski T.M."/>
            <person name="Davidsen T.M."/>
            <person name="Wayne K.J."/>
            <person name="Tettelin H."/>
            <person name="Glass J.I."/>
            <person name="Rusch D."/>
            <person name="Podicherti R."/>
            <person name="Tsui H.-C.T."/>
            <person name="Winkler M.E."/>
        </authorList>
    </citation>
    <scope>NUCLEOTIDE SEQUENCE</scope>
</reference>
<dbReference type="InterPro" id="IPR011051">
    <property type="entry name" value="RmlC_Cupin_sf"/>
</dbReference>
<evidence type="ECO:0008006" key="2">
    <source>
        <dbReference type="Google" id="ProtNLM"/>
    </source>
</evidence>
<dbReference type="GO" id="GO:0008830">
    <property type="term" value="F:dTDP-4-dehydrorhamnose 3,5-epimerase activity"/>
    <property type="evidence" value="ECO:0007669"/>
    <property type="project" value="InterPro"/>
</dbReference>
<dbReference type="GO" id="GO:0000271">
    <property type="term" value="P:polysaccharide biosynthetic process"/>
    <property type="evidence" value="ECO:0007669"/>
    <property type="project" value="TreeGrafter"/>
</dbReference>
<dbReference type="Pfam" id="PF00908">
    <property type="entry name" value="dTDP_sugar_isom"/>
    <property type="match status" value="1"/>
</dbReference>